<dbReference type="Proteomes" id="UP001558652">
    <property type="component" value="Unassembled WGS sequence"/>
</dbReference>
<keyword evidence="2" id="KW-1185">Reference proteome</keyword>
<sequence length="503" mass="58001">MPRVKSAKTLYDICQLFINKLLLRAVQNIHEEHGPYSNLKCQLYLQNLQEFLLSQLHWYVLDNLLHTVELPNGFEDSKKLMILSVYLHPQMRYMLPNFKLPPKDSFYSAQICKLNKIVVLDLTMVCTDEILKVVGHSCPALKEVRIVSKVESVTTKTRLELNALKLKFFVSDDGLQHIHQCKNLRRIIMNQILRSNCGGRKITHDGIRKLLIALPKLQYINYSDMGLVLESGIENVNQLNLRKLHDYHILPCHIDVYSSLCPDLQEICLKVPMTSVDQNMPNECIDRLTESKLQLASLELAFFPFEDQIKKYLRLKGNFLVHFSIFCGSNVTAENLYLLGKCCPNLKSLQVKILHQGPREDVIRKAKHNYFKNLENLHLIGINWDPKVIFPLCIVNAKNLRILGLINREYIGYADGSFKELLHKNPLKYLQNACLHDGFSLTQETLESFFMSCQNLQSLTVAGGLFQFLKDIQIRYNYDVQVQCDDSAISSLHCHCYNRSSSI</sequence>
<protein>
    <submittedName>
        <fullName evidence="1">Uncharacterized protein</fullName>
    </submittedName>
</protein>
<dbReference type="SUPFAM" id="SSF52047">
    <property type="entry name" value="RNI-like"/>
    <property type="match status" value="1"/>
</dbReference>
<reference evidence="1 2" key="1">
    <citation type="submission" date="2024-07" db="EMBL/GenBank/DDBJ databases">
        <title>Chromosome-level genome assembly of the water stick insect Ranatra chinensis (Heteroptera: Nepidae).</title>
        <authorList>
            <person name="Liu X."/>
        </authorList>
    </citation>
    <scope>NUCLEOTIDE SEQUENCE [LARGE SCALE GENOMIC DNA]</scope>
    <source>
        <strain evidence="1">Cailab_2021Rc</strain>
        <tissue evidence="1">Muscle</tissue>
    </source>
</reference>
<name>A0ABD0Z4C4_9HEMI</name>
<proteinExistence type="predicted"/>
<organism evidence="1 2">
    <name type="scientific">Ranatra chinensis</name>
    <dbReference type="NCBI Taxonomy" id="642074"/>
    <lineage>
        <taxon>Eukaryota</taxon>
        <taxon>Metazoa</taxon>
        <taxon>Ecdysozoa</taxon>
        <taxon>Arthropoda</taxon>
        <taxon>Hexapoda</taxon>
        <taxon>Insecta</taxon>
        <taxon>Pterygota</taxon>
        <taxon>Neoptera</taxon>
        <taxon>Paraneoptera</taxon>
        <taxon>Hemiptera</taxon>
        <taxon>Heteroptera</taxon>
        <taxon>Panheteroptera</taxon>
        <taxon>Nepomorpha</taxon>
        <taxon>Nepidae</taxon>
        <taxon>Ranatrinae</taxon>
        <taxon>Ranatra</taxon>
    </lineage>
</organism>
<dbReference type="AlphaFoldDB" id="A0ABD0Z4C4"/>
<dbReference type="InterPro" id="IPR032675">
    <property type="entry name" value="LRR_dom_sf"/>
</dbReference>
<evidence type="ECO:0000313" key="2">
    <source>
        <dbReference type="Proteomes" id="UP001558652"/>
    </source>
</evidence>
<accession>A0ABD0Z4C4</accession>
<dbReference type="EMBL" id="JBFDAA010000007">
    <property type="protein sequence ID" value="KAL1130928.1"/>
    <property type="molecule type" value="Genomic_DNA"/>
</dbReference>
<dbReference type="PANTHER" id="PTHR13318">
    <property type="entry name" value="PARTNER OF PAIRED, ISOFORM B-RELATED"/>
    <property type="match status" value="1"/>
</dbReference>
<gene>
    <name evidence="1" type="ORF">AAG570_012169</name>
</gene>
<comment type="caution">
    <text evidence="1">The sequence shown here is derived from an EMBL/GenBank/DDBJ whole genome shotgun (WGS) entry which is preliminary data.</text>
</comment>
<evidence type="ECO:0000313" key="1">
    <source>
        <dbReference type="EMBL" id="KAL1130928.1"/>
    </source>
</evidence>
<dbReference type="Gene3D" id="3.80.10.10">
    <property type="entry name" value="Ribonuclease Inhibitor"/>
    <property type="match status" value="2"/>
</dbReference>